<evidence type="ECO:0000313" key="5">
    <source>
        <dbReference type="Proteomes" id="UP000005627"/>
    </source>
</evidence>
<name>G8ZV65_TORDE</name>
<dbReference type="Gene3D" id="3.60.40.10">
    <property type="entry name" value="PPM-type phosphatase domain"/>
    <property type="match status" value="1"/>
</dbReference>
<proteinExistence type="inferred from homology"/>
<dbReference type="eggNOG" id="KOG1379">
    <property type="taxonomic scope" value="Eukaryota"/>
</dbReference>
<evidence type="ECO:0000259" key="3">
    <source>
        <dbReference type="PROSITE" id="PS51746"/>
    </source>
</evidence>
<sequence>MFVSVGVRSARGPHVATNLWHSMFLFVVVSALVVVIAGYVLIQGYEFDLEALSAQLYRGSRRCFFSGKGDGYTGGDGSNGASSTQFSYKTAVAYQPKDRDDPIYKRMKTQLQSATGEDNYFVTLNNPGDVYAGVADGVGGWAEHGYDSSAISRELCRAMNDFSSLSNKKDSHAFPPKKLIEMGYNKIKNDGIVKVGGTTAIAAHFPSNGTMQVANLGDSWCGVFRDSKLVFQTRFQTVGFNAPYQLAIIPDEMVREAKKKGGAFIQNKPSDADEYSFQLAKDDLVVLATDGVTDNISSDDIQLFFRDNEAMIEKDLQSVSQQFVSKVVELSKDPNYPSVFAQEITKLTGKDYRGGKEDDITVVVVKVE</sequence>
<keyword evidence="2" id="KW-1133">Transmembrane helix</keyword>
<dbReference type="SMART" id="SM00332">
    <property type="entry name" value="PP2Cc"/>
    <property type="match status" value="1"/>
</dbReference>
<dbReference type="GeneID" id="11503910"/>
<dbReference type="CDD" id="cd00143">
    <property type="entry name" value="PP2Cc"/>
    <property type="match status" value="1"/>
</dbReference>
<keyword evidence="1" id="KW-0378">Hydrolase</keyword>
<protein>
    <recommendedName>
        <fullName evidence="1">Protein phosphatase</fullName>
        <ecNumber evidence="1">3.1.3.16</ecNumber>
    </recommendedName>
</protein>
<comment type="catalytic activity">
    <reaction evidence="1">
        <text>O-phospho-L-seryl-[protein] + H2O = L-seryl-[protein] + phosphate</text>
        <dbReference type="Rhea" id="RHEA:20629"/>
        <dbReference type="Rhea" id="RHEA-COMP:9863"/>
        <dbReference type="Rhea" id="RHEA-COMP:11604"/>
        <dbReference type="ChEBI" id="CHEBI:15377"/>
        <dbReference type="ChEBI" id="CHEBI:29999"/>
        <dbReference type="ChEBI" id="CHEBI:43474"/>
        <dbReference type="ChEBI" id="CHEBI:83421"/>
        <dbReference type="EC" id="3.1.3.16"/>
    </reaction>
</comment>
<keyword evidence="1" id="KW-0464">Manganese</keyword>
<evidence type="ECO:0000256" key="2">
    <source>
        <dbReference type="SAM" id="Phobius"/>
    </source>
</evidence>
<dbReference type="GO" id="GO:0005739">
    <property type="term" value="C:mitochondrion"/>
    <property type="evidence" value="ECO:0007669"/>
    <property type="project" value="EnsemblFungi"/>
</dbReference>
<feature type="transmembrane region" description="Helical" evidence="2">
    <location>
        <begin position="20"/>
        <end position="42"/>
    </location>
</feature>
<comment type="similarity">
    <text evidence="1">Belongs to the PP2C family.</text>
</comment>
<accession>G8ZV65</accession>
<dbReference type="RefSeq" id="XP_003681720.1">
    <property type="nucleotide sequence ID" value="XM_003681672.1"/>
</dbReference>
<dbReference type="KEGG" id="tdl:TDEL_0E02660"/>
<dbReference type="GO" id="GO:0046872">
    <property type="term" value="F:metal ion binding"/>
    <property type="evidence" value="ECO:0007669"/>
    <property type="project" value="UniProtKB-UniRule"/>
</dbReference>
<dbReference type="FunFam" id="3.60.40.10:FF:000093">
    <property type="entry name" value="Type 2C protein Phosphatase"/>
    <property type="match status" value="1"/>
</dbReference>
<dbReference type="EMBL" id="HE616746">
    <property type="protein sequence ID" value="CCE92509.1"/>
    <property type="molecule type" value="Genomic_DNA"/>
</dbReference>
<comment type="catalytic activity">
    <reaction evidence="1">
        <text>O-phospho-L-threonyl-[protein] + H2O = L-threonyl-[protein] + phosphate</text>
        <dbReference type="Rhea" id="RHEA:47004"/>
        <dbReference type="Rhea" id="RHEA-COMP:11060"/>
        <dbReference type="Rhea" id="RHEA-COMP:11605"/>
        <dbReference type="ChEBI" id="CHEBI:15377"/>
        <dbReference type="ChEBI" id="CHEBI:30013"/>
        <dbReference type="ChEBI" id="CHEBI:43474"/>
        <dbReference type="ChEBI" id="CHEBI:61977"/>
        <dbReference type="EC" id="3.1.3.16"/>
    </reaction>
</comment>
<organism evidence="4 5">
    <name type="scientific">Torulaspora delbrueckii</name>
    <name type="common">Yeast</name>
    <name type="synonym">Candida colliculosa</name>
    <dbReference type="NCBI Taxonomy" id="4950"/>
    <lineage>
        <taxon>Eukaryota</taxon>
        <taxon>Fungi</taxon>
        <taxon>Dikarya</taxon>
        <taxon>Ascomycota</taxon>
        <taxon>Saccharomycotina</taxon>
        <taxon>Saccharomycetes</taxon>
        <taxon>Saccharomycetales</taxon>
        <taxon>Saccharomycetaceae</taxon>
        <taxon>Torulaspora</taxon>
    </lineage>
</organism>
<dbReference type="InterPro" id="IPR001932">
    <property type="entry name" value="PPM-type_phosphatase-like_dom"/>
</dbReference>
<dbReference type="FunCoup" id="G8ZV65">
    <property type="interactions" value="714"/>
</dbReference>
<keyword evidence="2" id="KW-0472">Membrane</keyword>
<dbReference type="OrthoDB" id="60843at2759"/>
<gene>
    <name evidence="4" type="primary">TDEL0E02660</name>
    <name evidence="4" type="ORF">TDEL_0E02660</name>
</gene>
<feature type="domain" description="PPM-type phosphatase" evidence="3">
    <location>
        <begin position="103"/>
        <end position="367"/>
    </location>
</feature>
<dbReference type="InterPro" id="IPR039123">
    <property type="entry name" value="PPTC7"/>
</dbReference>
<dbReference type="GO" id="GO:0004722">
    <property type="term" value="F:protein serine/threonine phosphatase activity"/>
    <property type="evidence" value="ECO:0007669"/>
    <property type="project" value="UniProtKB-EC"/>
</dbReference>
<dbReference type="Proteomes" id="UP000005627">
    <property type="component" value="Chromosome 5"/>
</dbReference>
<comment type="cofactor">
    <cofactor evidence="1">
        <name>Mg(2+)</name>
        <dbReference type="ChEBI" id="CHEBI:18420"/>
    </cofactor>
</comment>
<comment type="cofactor">
    <cofactor evidence="1">
        <name>Mn(2+)</name>
        <dbReference type="ChEBI" id="CHEBI:29035"/>
    </cofactor>
</comment>
<keyword evidence="5" id="KW-1185">Reference proteome</keyword>
<keyword evidence="1" id="KW-0460">Magnesium</keyword>
<dbReference type="SMART" id="SM00331">
    <property type="entry name" value="PP2C_SIG"/>
    <property type="match status" value="1"/>
</dbReference>
<dbReference type="PANTHER" id="PTHR12320:SF1">
    <property type="entry name" value="PROTEIN PHOSPHATASE PTC7 HOMOLOG"/>
    <property type="match status" value="1"/>
</dbReference>
<dbReference type="SUPFAM" id="SSF81606">
    <property type="entry name" value="PP2C-like"/>
    <property type="match status" value="1"/>
</dbReference>
<dbReference type="EC" id="3.1.3.16" evidence="1"/>
<evidence type="ECO:0000256" key="1">
    <source>
        <dbReference type="RuleBase" id="RU366020"/>
    </source>
</evidence>
<dbReference type="Pfam" id="PF07228">
    <property type="entry name" value="SpoIIE"/>
    <property type="match status" value="1"/>
</dbReference>
<dbReference type="InParanoid" id="G8ZV65"/>
<reference evidence="4 5" key="1">
    <citation type="journal article" date="2011" name="Proc. Natl. Acad. Sci. U.S.A.">
        <title>Evolutionary erosion of yeast sex chromosomes by mating-type switching accidents.</title>
        <authorList>
            <person name="Gordon J.L."/>
            <person name="Armisen D."/>
            <person name="Proux-Wera E."/>
            <person name="Oheigeartaigh S.S."/>
            <person name="Byrne K.P."/>
            <person name="Wolfe K.H."/>
        </authorList>
    </citation>
    <scope>NUCLEOTIDE SEQUENCE [LARGE SCALE GENOMIC DNA]</scope>
    <source>
        <strain evidence="5">ATCC 10662 / CBS 1146 / NBRC 0425 / NCYC 2629 / NRRL Y-866</strain>
    </source>
</reference>
<keyword evidence="2" id="KW-0812">Transmembrane</keyword>
<dbReference type="GO" id="GO:0005635">
    <property type="term" value="C:nuclear envelope"/>
    <property type="evidence" value="ECO:0007669"/>
    <property type="project" value="EnsemblFungi"/>
</dbReference>
<dbReference type="AlphaFoldDB" id="G8ZV65"/>
<keyword evidence="1" id="KW-0479">Metal-binding</keyword>
<dbReference type="PROSITE" id="PS51746">
    <property type="entry name" value="PPM_2"/>
    <property type="match status" value="1"/>
</dbReference>
<dbReference type="HOGENOM" id="CLU_029404_7_0_1"/>
<dbReference type="STRING" id="1076872.G8ZV65"/>
<dbReference type="GO" id="GO:1904775">
    <property type="term" value="P:positive regulation of ubiquinone biosynthetic process"/>
    <property type="evidence" value="ECO:0007669"/>
    <property type="project" value="EnsemblFungi"/>
</dbReference>
<dbReference type="InterPro" id="IPR036457">
    <property type="entry name" value="PPM-type-like_dom_sf"/>
</dbReference>
<keyword evidence="1" id="KW-0904">Protein phosphatase</keyword>
<evidence type="ECO:0000313" key="4">
    <source>
        <dbReference type="EMBL" id="CCE92509.1"/>
    </source>
</evidence>
<dbReference type="PANTHER" id="PTHR12320">
    <property type="entry name" value="PROTEIN PHOSPHATASE 2C"/>
    <property type="match status" value="1"/>
</dbReference>